<accession>A0A3P9NBL8</accession>
<dbReference type="CDD" id="cd00037">
    <property type="entry name" value="CLECT"/>
    <property type="match status" value="1"/>
</dbReference>
<proteinExistence type="predicted"/>
<dbReference type="Ensembl" id="ENSPRET00000007013.1">
    <property type="protein sequence ID" value="ENSPREP00000006922.1"/>
    <property type="gene ID" value="ENSPREG00000004774.1"/>
</dbReference>
<dbReference type="GeneTree" id="ENSGT00940000164599"/>
<dbReference type="OMA" id="RELTHTA"/>
<dbReference type="Proteomes" id="UP000242638">
    <property type="component" value="Unassembled WGS sequence"/>
</dbReference>
<dbReference type="PRINTS" id="PR01504">
    <property type="entry name" value="PNCREATITSAP"/>
</dbReference>
<dbReference type="SMART" id="SM00034">
    <property type="entry name" value="CLECT"/>
    <property type="match status" value="1"/>
</dbReference>
<sequence length="152" mass="17270">MDVFTFSSYFPVANCDECTPGWAWYDGRCFLFINVSMSWSDAEKFCLAFDGHLASMSSTNEYNFIRHLVHKATGQHTQTWVGGHDSPEEGYWFWSDGSKFVFNQWGPGEPSNSGGIEDCMDINIFGRDYVNDNVCSLKLPFICVRPLLPSYA</sequence>
<dbReference type="InterPro" id="IPR050111">
    <property type="entry name" value="C-type_lectin/snaclec_domain"/>
</dbReference>
<name>A0A3P9NBL8_POERE</name>
<dbReference type="InterPro" id="IPR001304">
    <property type="entry name" value="C-type_lectin-like"/>
</dbReference>
<reference evidence="3" key="1">
    <citation type="submission" date="2013-11" db="EMBL/GenBank/DDBJ databases">
        <title>The genomic landscape of the Guanapo guppy.</title>
        <authorList>
            <person name="Kuenstner A."/>
            <person name="Dreyer C."/>
        </authorList>
    </citation>
    <scope>NUCLEOTIDE SEQUENCE</scope>
    <source>
        <strain evidence="3">Guanapo</strain>
    </source>
</reference>
<dbReference type="PROSITE" id="PS50041">
    <property type="entry name" value="C_TYPE_LECTIN_2"/>
    <property type="match status" value="1"/>
</dbReference>
<evidence type="ECO:0000313" key="3">
    <source>
        <dbReference type="Proteomes" id="UP000242638"/>
    </source>
</evidence>
<reference evidence="2" key="3">
    <citation type="submission" date="2025-09" db="UniProtKB">
        <authorList>
            <consortium name="Ensembl"/>
        </authorList>
    </citation>
    <scope>IDENTIFICATION</scope>
    <source>
        <strain evidence="2">Guanapo</strain>
    </source>
</reference>
<feature type="domain" description="C-type lectin" evidence="1">
    <location>
        <begin position="25"/>
        <end position="144"/>
    </location>
</feature>
<keyword evidence="3" id="KW-1185">Reference proteome</keyword>
<dbReference type="InterPro" id="IPR016187">
    <property type="entry name" value="CTDL_fold"/>
</dbReference>
<reference evidence="2" key="2">
    <citation type="submission" date="2025-08" db="UniProtKB">
        <authorList>
            <consortium name="Ensembl"/>
        </authorList>
    </citation>
    <scope>IDENTIFICATION</scope>
    <source>
        <strain evidence="2">Guanapo</strain>
    </source>
</reference>
<protein>
    <submittedName>
        <fullName evidence="2">Galactose-specific lectin nattectin-like</fullName>
    </submittedName>
</protein>
<dbReference type="InterPro" id="IPR016186">
    <property type="entry name" value="C-type_lectin-like/link_sf"/>
</dbReference>
<organism evidence="2 3">
    <name type="scientific">Poecilia reticulata</name>
    <name type="common">Guppy</name>
    <name type="synonym">Acanthophacelus reticulatus</name>
    <dbReference type="NCBI Taxonomy" id="8081"/>
    <lineage>
        <taxon>Eukaryota</taxon>
        <taxon>Metazoa</taxon>
        <taxon>Chordata</taxon>
        <taxon>Craniata</taxon>
        <taxon>Vertebrata</taxon>
        <taxon>Euteleostomi</taxon>
        <taxon>Actinopterygii</taxon>
        <taxon>Neopterygii</taxon>
        <taxon>Teleostei</taxon>
        <taxon>Neoteleostei</taxon>
        <taxon>Acanthomorphata</taxon>
        <taxon>Ovalentaria</taxon>
        <taxon>Atherinomorphae</taxon>
        <taxon>Cyprinodontiformes</taxon>
        <taxon>Poeciliidae</taxon>
        <taxon>Poeciliinae</taxon>
        <taxon>Poecilia</taxon>
    </lineage>
</organism>
<dbReference type="AlphaFoldDB" id="A0A3P9NBL8"/>
<dbReference type="Gene3D" id="3.10.100.10">
    <property type="entry name" value="Mannose-Binding Protein A, subunit A"/>
    <property type="match status" value="1"/>
</dbReference>
<dbReference type="Pfam" id="PF00059">
    <property type="entry name" value="Lectin_C"/>
    <property type="match status" value="1"/>
</dbReference>
<dbReference type="PANTHER" id="PTHR22803">
    <property type="entry name" value="MANNOSE, PHOSPHOLIPASE, LECTIN RECEPTOR RELATED"/>
    <property type="match status" value="1"/>
</dbReference>
<evidence type="ECO:0000259" key="1">
    <source>
        <dbReference type="PROSITE" id="PS50041"/>
    </source>
</evidence>
<evidence type="ECO:0000313" key="2">
    <source>
        <dbReference type="Ensembl" id="ENSPREP00000006922.1"/>
    </source>
</evidence>
<dbReference type="SUPFAM" id="SSF56436">
    <property type="entry name" value="C-type lectin-like"/>
    <property type="match status" value="1"/>
</dbReference>